<dbReference type="Gene3D" id="3.30.70.20">
    <property type="match status" value="1"/>
</dbReference>
<dbReference type="PROSITE" id="PS00198">
    <property type="entry name" value="4FE4S_FER_1"/>
    <property type="match status" value="1"/>
</dbReference>
<gene>
    <name evidence="6" type="ORF">WCN91_08995</name>
</gene>
<dbReference type="Proteomes" id="UP001447008">
    <property type="component" value="Unassembled WGS sequence"/>
</dbReference>
<dbReference type="InterPro" id="IPR050157">
    <property type="entry name" value="PSI_iron-sulfur_center"/>
</dbReference>
<dbReference type="InterPro" id="IPR047927">
    <property type="entry name" value="YfhL-like"/>
</dbReference>
<comment type="caution">
    <text evidence="6">The sequence shown here is derived from an EMBL/GenBank/DDBJ whole genome shotgun (WGS) entry which is preliminary data.</text>
</comment>
<dbReference type="PANTHER" id="PTHR24960:SF79">
    <property type="entry name" value="PHOTOSYSTEM I IRON-SULFUR CENTER"/>
    <property type="match status" value="1"/>
</dbReference>
<protein>
    <submittedName>
        <fullName evidence="6">YfhL family 4Fe-4S dicluster ferredoxin</fullName>
    </submittedName>
</protein>
<dbReference type="PROSITE" id="PS51379">
    <property type="entry name" value="4FE4S_FER_2"/>
    <property type="match status" value="2"/>
</dbReference>
<evidence type="ECO:0000313" key="7">
    <source>
        <dbReference type="Proteomes" id="UP001447008"/>
    </source>
</evidence>
<dbReference type="EMBL" id="JBCGCU010000008">
    <property type="protein sequence ID" value="MEM0515545.1"/>
    <property type="molecule type" value="Genomic_DNA"/>
</dbReference>
<accession>A0ABU9MWU6</accession>
<keyword evidence="4" id="KW-0411">Iron-sulfur</keyword>
<organism evidence="6 7">
    <name type="scientific">Pseudoalteromonas qingdaonensis</name>
    <dbReference type="NCBI Taxonomy" id="3131913"/>
    <lineage>
        <taxon>Bacteria</taxon>
        <taxon>Pseudomonadati</taxon>
        <taxon>Pseudomonadota</taxon>
        <taxon>Gammaproteobacteria</taxon>
        <taxon>Alteromonadales</taxon>
        <taxon>Pseudoalteromonadaceae</taxon>
        <taxon>Pseudoalteromonas</taxon>
    </lineage>
</organism>
<keyword evidence="7" id="KW-1185">Reference proteome</keyword>
<keyword evidence="2" id="KW-0479">Metal-binding</keyword>
<proteinExistence type="predicted"/>
<dbReference type="InterPro" id="IPR017896">
    <property type="entry name" value="4Fe4S_Fe-S-bd"/>
</dbReference>
<evidence type="ECO:0000256" key="3">
    <source>
        <dbReference type="ARBA" id="ARBA00023004"/>
    </source>
</evidence>
<name>A0ABU9MWU6_9GAMM</name>
<evidence type="ECO:0000313" key="6">
    <source>
        <dbReference type="EMBL" id="MEM0515545.1"/>
    </source>
</evidence>
<dbReference type="PANTHER" id="PTHR24960">
    <property type="entry name" value="PHOTOSYSTEM I IRON-SULFUR CENTER-RELATED"/>
    <property type="match status" value="1"/>
</dbReference>
<evidence type="ECO:0000256" key="4">
    <source>
        <dbReference type="ARBA" id="ARBA00023014"/>
    </source>
</evidence>
<sequence>MALLINEKCINCDMCEPECPNDAIYMGAEIYQIEPSKCTECVGHYDNPTCVSVCPIDCIKPDPEHKETLAELADKYVLLTQGDEPS</sequence>
<dbReference type="Pfam" id="PF00037">
    <property type="entry name" value="Fer4"/>
    <property type="match status" value="1"/>
</dbReference>
<feature type="domain" description="4Fe-4S ferredoxin-type" evidence="5">
    <location>
        <begin position="1"/>
        <end position="29"/>
    </location>
</feature>
<keyword evidence="3" id="KW-0408">Iron</keyword>
<evidence type="ECO:0000259" key="5">
    <source>
        <dbReference type="PROSITE" id="PS51379"/>
    </source>
</evidence>
<feature type="domain" description="4Fe-4S ferredoxin-type" evidence="5">
    <location>
        <begin position="31"/>
        <end position="64"/>
    </location>
</feature>
<dbReference type="RefSeq" id="WP_342678276.1">
    <property type="nucleotide sequence ID" value="NZ_JBCGCU010000008.1"/>
</dbReference>
<dbReference type="SUPFAM" id="SSF54862">
    <property type="entry name" value="4Fe-4S ferredoxins"/>
    <property type="match status" value="1"/>
</dbReference>
<dbReference type="InterPro" id="IPR017900">
    <property type="entry name" value="4Fe4S_Fe_S_CS"/>
</dbReference>
<dbReference type="NCBIfam" id="NF033683">
    <property type="entry name" value="di_4Fe-4S_YfhL"/>
    <property type="match status" value="1"/>
</dbReference>
<keyword evidence="1" id="KW-0004">4Fe-4S</keyword>
<reference evidence="6 7" key="1">
    <citation type="submission" date="2024-03" db="EMBL/GenBank/DDBJ databases">
        <title>Pseudoalteromonas qingdaonensis sp. nov., isolated from the intestines of marine benthic organisms.</title>
        <authorList>
            <person name="Lin X."/>
            <person name="Fang S."/>
            <person name="Hu X."/>
        </authorList>
    </citation>
    <scope>NUCLEOTIDE SEQUENCE [LARGE SCALE GENOMIC DNA]</scope>
    <source>
        <strain evidence="6 7">YIC-827</strain>
    </source>
</reference>
<evidence type="ECO:0000256" key="1">
    <source>
        <dbReference type="ARBA" id="ARBA00022485"/>
    </source>
</evidence>
<evidence type="ECO:0000256" key="2">
    <source>
        <dbReference type="ARBA" id="ARBA00022723"/>
    </source>
</evidence>